<dbReference type="GO" id="GO:0005546">
    <property type="term" value="F:phosphatidylinositol-4,5-bisphosphate binding"/>
    <property type="evidence" value="ECO:0007669"/>
    <property type="project" value="TreeGrafter"/>
</dbReference>
<dbReference type="GO" id="GO:0048268">
    <property type="term" value="P:clathrin coat assembly"/>
    <property type="evidence" value="ECO:0007669"/>
    <property type="project" value="InterPro"/>
</dbReference>
<dbReference type="GO" id="GO:0032050">
    <property type="term" value="F:clathrin heavy chain binding"/>
    <property type="evidence" value="ECO:0007669"/>
    <property type="project" value="TreeGrafter"/>
</dbReference>
<keyword evidence="8" id="KW-0968">Cytoplasmic vesicle</keyword>
<feature type="transmembrane region" description="Helical" evidence="9">
    <location>
        <begin position="479"/>
        <end position="498"/>
    </location>
</feature>
<comment type="caution">
    <text evidence="11">The sequence shown here is derived from an EMBL/GenBank/DDBJ whole genome shotgun (WGS) entry which is preliminary data.</text>
</comment>
<evidence type="ECO:0000256" key="9">
    <source>
        <dbReference type="PROSITE-ProRule" id="PRU00243"/>
    </source>
</evidence>
<dbReference type="SUPFAM" id="SSF89009">
    <property type="entry name" value="GAT-like domain"/>
    <property type="match status" value="1"/>
</dbReference>
<evidence type="ECO:0000256" key="4">
    <source>
        <dbReference type="ARBA" id="ARBA00022583"/>
    </source>
</evidence>
<dbReference type="AlphaFoldDB" id="A0A445EZA8"/>
<dbReference type="GO" id="GO:0000149">
    <property type="term" value="F:SNARE binding"/>
    <property type="evidence" value="ECO:0007669"/>
    <property type="project" value="TreeGrafter"/>
</dbReference>
<dbReference type="Gene3D" id="1.20.58.150">
    <property type="entry name" value="ANTH domain"/>
    <property type="match status" value="1"/>
</dbReference>
<comment type="subcellular location">
    <subcellularLocation>
        <location evidence="1">Cytoplasmic vesicle</location>
        <location evidence="1">Clathrin-coated vesicle</location>
    </subcellularLocation>
    <subcellularLocation>
        <location evidence="2">Golgi apparatus</location>
    </subcellularLocation>
    <subcellularLocation>
        <location evidence="3">Membrane</location>
        <location evidence="3">Clathrin-coated pit</location>
    </subcellularLocation>
</comment>
<dbReference type="InterPro" id="IPR045192">
    <property type="entry name" value="AP180-like"/>
</dbReference>
<keyword evidence="5" id="KW-0333">Golgi apparatus</keyword>
<organism evidence="11 12">
    <name type="scientific">Glycine soja</name>
    <name type="common">Wild soybean</name>
    <dbReference type="NCBI Taxonomy" id="3848"/>
    <lineage>
        <taxon>Eukaryota</taxon>
        <taxon>Viridiplantae</taxon>
        <taxon>Streptophyta</taxon>
        <taxon>Embryophyta</taxon>
        <taxon>Tracheophyta</taxon>
        <taxon>Spermatophyta</taxon>
        <taxon>Magnoliopsida</taxon>
        <taxon>eudicotyledons</taxon>
        <taxon>Gunneridae</taxon>
        <taxon>Pentapetalae</taxon>
        <taxon>rosids</taxon>
        <taxon>fabids</taxon>
        <taxon>Fabales</taxon>
        <taxon>Fabaceae</taxon>
        <taxon>Papilionoideae</taxon>
        <taxon>50 kb inversion clade</taxon>
        <taxon>NPAAA clade</taxon>
        <taxon>indigoferoid/millettioid clade</taxon>
        <taxon>Phaseoleae</taxon>
        <taxon>Glycine</taxon>
        <taxon>Glycine subgen. Soja</taxon>
    </lineage>
</organism>
<keyword evidence="7" id="KW-0168">Coated pit</keyword>
<dbReference type="InterPro" id="IPR048050">
    <property type="entry name" value="ANTH_N_plant"/>
</dbReference>
<comment type="caution">
    <text evidence="9">Lacks conserved residue(s) required for the propagation of feature annotation.</text>
</comment>
<name>A0A445EZA8_GLYSO</name>
<evidence type="ECO:0000259" key="10">
    <source>
        <dbReference type="PROSITE" id="PS50942"/>
    </source>
</evidence>
<dbReference type="FunFam" id="1.25.40.90:FF:000027">
    <property type="entry name" value="Putative clathrin assembly protein"/>
    <property type="match status" value="1"/>
</dbReference>
<dbReference type="CDD" id="cd16987">
    <property type="entry name" value="ANTH_N_AP180_plant"/>
    <property type="match status" value="1"/>
</dbReference>
<keyword evidence="6 9" id="KW-0472">Membrane</keyword>
<dbReference type="GO" id="GO:0030136">
    <property type="term" value="C:clathrin-coated vesicle"/>
    <property type="evidence" value="ECO:0007669"/>
    <property type="project" value="UniProtKB-SubCell"/>
</dbReference>
<evidence type="ECO:0000313" key="11">
    <source>
        <dbReference type="EMBL" id="RZB41900.1"/>
    </source>
</evidence>
<dbReference type="GO" id="GO:0006900">
    <property type="term" value="P:vesicle budding from membrane"/>
    <property type="evidence" value="ECO:0007669"/>
    <property type="project" value="TreeGrafter"/>
</dbReference>
<evidence type="ECO:0000313" key="12">
    <source>
        <dbReference type="Proteomes" id="UP000289340"/>
    </source>
</evidence>
<gene>
    <name evidence="11" type="ORF">D0Y65_052766</name>
</gene>
<proteinExistence type="predicted"/>
<dbReference type="FunFam" id="1.20.58.150:FF:000007">
    <property type="entry name" value="Putative clathrin assembly protein"/>
    <property type="match status" value="1"/>
</dbReference>
<evidence type="ECO:0000256" key="1">
    <source>
        <dbReference type="ARBA" id="ARBA00004132"/>
    </source>
</evidence>
<dbReference type="InterPro" id="IPR013809">
    <property type="entry name" value="ENTH"/>
</dbReference>
<dbReference type="PROSITE" id="PS50942">
    <property type="entry name" value="ENTH"/>
    <property type="match status" value="1"/>
</dbReference>
<dbReference type="InterPro" id="IPR011417">
    <property type="entry name" value="ANTH_dom"/>
</dbReference>
<dbReference type="PANTHER" id="PTHR22951">
    <property type="entry name" value="CLATHRIN ASSEMBLY PROTEIN"/>
    <property type="match status" value="1"/>
</dbReference>
<keyword evidence="4" id="KW-0254">Endocytosis</keyword>
<sequence length="501" mass="57265">MRLWIKASGALKDTYSIWIAKLSPSGPCRNPDLETVIIKATSHDEQCMDYKNVQRVFKWLRISPLYLKPLLYIVSMRMEKTRSWVVALKGLMLTHALFCFDLPAVQKMGRLPFDLSHFSDGHVNPNKAWVFNAFVRSYFAYLDQKSAFVRLEAMKGTKRGSKEKEETVMEELQGLEKLLGLIDLLLQIKPRNPNMNVVLVLEAMDCIMDEVLEVYDKFSVRVHRVVSMIIDIGGKEEARVGLDVVRKAELQGGKISMYFDFCRDIGVINVSECPEIVRIDEKDIHELLKIVRDGGVSKKENLEGDNNNAIVVYEGNNCRAITTILEQKQLDFKTVITDHWEVFDDVMDTSLPIATSANPFVDSLSINARTEHDIRKGTQRCQLQEDGCIRHRLTLWQTKDQDFRGQKWWLQAHMEFSCEVHFGSCSLLNVNEPLPERKRKSARPTSRSGKERFSNGTQNGVCWGSVCGNNICLRCGQRLADVMLLQFIFLLVFVFVTVTGV</sequence>
<dbReference type="Pfam" id="PF07651">
    <property type="entry name" value="ANTH"/>
    <property type="match status" value="1"/>
</dbReference>
<dbReference type="PANTHER" id="PTHR22951:SF19">
    <property type="entry name" value="OS08G0467300 PROTEIN"/>
    <property type="match status" value="1"/>
</dbReference>
<dbReference type="SUPFAM" id="SSF48464">
    <property type="entry name" value="ENTH/VHS domain"/>
    <property type="match status" value="1"/>
</dbReference>
<protein>
    <submittedName>
        <fullName evidence="11">Putative clathrin assembly protein</fullName>
    </submittedName>
</protein>
<dbReference type="InterPro" id="IPR014712">
    <property type="entry name" value="ANTH_dom_sf"/>
</dbReference>
<keyword evidence="12" id="KW-1185">Reference proteome</keyword>
<keyword evidence="9" id="KW-0812">Transmembrane</keyword>
<dbReference type="Gene3D" id="1.25.40.90">
    <property type="match status" value="1"/>
</dbReference>
<evidence type="ECO:0000256" key="2">
    <source>
        <dbReference type="ARBA" id="ARBA00004555"/>
    </source>
</evidence>
<dbReference type="GO" id="GO:0005545">
    <property type="term" value="F:1-phosphatidylinositol binding"/>
    <property type="evidence" value="ECO:0007669"/>
    <property type="project" value="InterPro"/>
</dbReference>
<dbReference type="InterPro" id="IPR008942">
    <property type="entry name" value="ENTH_VHS"/>
</dbReference>
<dbReference type="EMBL" id="QZWG01000020">
    <property type="protein sequence ID" value="RZB41900.1"/>
    <property type="molecule type" value="Genomic_DNA"/>
</dbReference>
<reference evidence="11 12" key="1">
    <citation type="submission" date="2018-09" db="EMBL/GenBank/DDBJ databases">
        <title>A high-quality reference genome of wild soybean provides a powerful tool to mine soybean genomes.</title>
        <authorList>
            <person name="Xie M."/>
            <person name="Chung C.Y.L."/>
            <person name="Li M.-W."/>
            <person name="Wong F.-L."/>
            <person name="Chan T.-F."/>
            <person name="Lam H.-M."/>
        </authorList>
    </citation>
    <scope>NUCLEOTIDE SEQUENCE [LARGE SCALE GENOMIC DNA]</scope>
    <source>
        <strain evidence="12">cv. W05</strain>
        <tissue evidence="11">Hypocotyl of etiolated seedlings</tissue>
    </source>
</reference>
<evidence type="ECO:0000256" key="6">
    <source>
        <dbReference type="ARBA" id="ARBA00023136"/>
    </source>
</evidence>
<dbReference type="GO" id="GO:0005905">
    <property type="term" value="C:clathrin-coated pit"/>
    <property type="evidence" value="ECO:0007669"/>
    <property type="project" value="UniProtKB-SubCell"/>
</dbReference>
<keyword evidence="9" id="KW-1133">Transmembrane helix</keyword>
<evidence type="ECO:0000256" key="5">
    <source>
        <dbReference type="ARBA" id="ARBA00023034"/>
    </source>
</evidence>
<dbReference type="GO" id="GO:0072583">
    <property type="term" value="P:clathrin-dependent endocytosis"/>
    <property type="evidence" value="ECO:0007669"/>
    <property type="project" value="InterPro"/>
</dbReference>
<dbReference type="GO" id="GO:0005794">
    <property type="term" value="C:Golgi apparatus"/>
    <property type="evidence" value="ECO:0007669"/>
    <property type="project" value="UniProtKB-SubCell"/>
</dbReference>
<evidence type="ECO:0000256" key="8">
    <source>
        <dbReference type="ARBA" id="ARBA00023329"/>
    </source>
</evidence>
<feature type="domain" description="ENTH" evidence="10">
    <location>
        <begin position="25"/>
        <end position="156"/>
    </location>
</feature>
<evidence type="ECO:0000256" key="3">
    <source>
        <dbReference type="ARBA" id="ARBA00004600"/>
    </source>
</evidence>
<accession>A0A445EZA8</accession>
<evidence type="ECO:0000256" key="7">
    <source>
        <dbReference type="ARBA" id="ARBA00023176"/>
    </source>
</evidence>
<dbReference type="Proteomes" id="UP000289340">
    <property type="component" value="Chromosome 20"/>
</dbReference>